<name>A0A9N7MIB5_STRHE</name>
<keyword evidence="8" id="KW-1185">Reference proteome</keyword>
<comment type="subcellular location">
    <subcellularLocation>
        <location evidence="1">Membrane</location>
        <topology evidence="1">Single-pass membrane protein</topology>
    </subcellularLocation>
</comment>
<dbReference type="Gene3D" id="2.60.40.1820">
    <property type="match status" value="1"/>
</dbReference>
<protein>
    <recommendedName>
        <fullName evidence="6">Late embryogenesis abundant protein LEA-2 subgroup domain-containing protein</fullName>
    </recommendedName>
</protein>
<keyword evidence="4 5" id="KW-0472">Membrane</keyword>
<comment type="caution">
    <text evidence="7">The sequence shown here is derived from an EMBL/GenBank/DDBJ whole genome shotgun (WGS) entry which is preliminary data.</text>
</comment>
<keyword evidence="3 5" id="KW-1133">Transmembrane helix</keyword>
<feature type="transmembrane region" description="Helical" evidence="5">
    <location>
        <begin position="14"/>
        <end position="44"/>
    </location>
</feature>
<dbReference type="AlphaFoldDB" id="A0A9N7MIB5"/>
<dbReference type="GO" id="GO:0005886">
    <property type="term" value="C:plasma membrane"/>
    <property type="evidence" value="ECO:0007669"/>
    <property type="project" value="TreeGrafter"/>
</dbReference>
<dbReference type="EMBL" id="CACSLK010009714">
    <property type="protein sequence ID" value="CAA0812026.1"/>
    <property type="molecule type" value="Genomic_DNA"/>
</dbReference>
<evidence type="ECO:0000256" key="3">
    <source>
        <dbReference type="ARBA" id="ARBA00022989"/>
    </source>
</evidence>
<dbReference type="InterPro" id="IPR004864">
    <property type="entry name" value="LEA_2"/>
</dbReference>
<dbReference type="PANTHER" id="PTHR31234">
    <property type="entry name" value="LATE EMBRYOGENESIS ABUNDANT (LEA) HYDROXYPROLINE-RICH GLYCOPROTEIN FAMILY"/>
    <property type="match status" value="1"/>
</dbReference>
<dbReference type="GO" id="GO:0098542">
    <property type="term" value="P:defense response to other organism"/>
    <property type="evidence" value="ECO:0007669"/>
    <property type="project" value="InterPro"/>
</dbReference>
<dbReference type="PANTHER" id="PTHR31234:SF66">
    <property type="entry name" value="LATE EMBRYOGENESIS ABUNDANT PROTEIN"/>
    <property type="match status" value="1"/>
</dbReference>
<evidence type="ECO:0000256" key="4">
    <source>
        <dbReference type="ARBA" id="ARBA00023136"/>
    </source>
</evidence>
<dbReference type="InterPro" id="IPR044839">
    <property type="entry name" value="NDR1-like"/>
</dbReference>
<evidence type="ECO:0000256" key="5">
    <source>
        <dbReference type="SAM" id="Phobius"/>
    </source>
</evidence>
<accession>A0A9N7MIB5</accession>
<evidence type="ECO:0000313" key="8">
    <source>
        <dbReference type="Proteomes" id="UP001153555"/>
    </source>
</evidence>
<evidence type="ECO:0000259" key="6">
    <source>
        <dbReference type="Pfam" id="PF03168"/>
    </source>
</evidence>
<evidence type="ECO:0000256" key="1">
    <source>
        <dbReference type="ARBA" id="ARBA00004167"/>
    </source>
</evidence>
<keyword evidence="2 5" id="KW-0812">Transmembrane</keyword>
<feature type="domain" description="Late embryogenesis abundant protein LEA-2 subgroup" evidence="6">
    <location>
        <begin position="78"/>
        <end position="179"/>
    </location>
</feature>
<organism evidence="7 8">
    <name type="scientific">Striga hermonthica</name>
    <name type="common">Purple witchweed</name>
    <name type="synonym">Buchnera hermonthica</name>
    <dbReference type="NCBI Taxonomy" id="68872"/>
    <lineage>
        <taxon>Eukaryota</taxon>
        <taxon>Viridiplantae</taxon>
        <taxon>Streptophyta</taxon>
        <taxon>Embryophyta</taxon>
        <taxon>Tracheophyta</taxon>
        <taxon>Spermatophyta</taxon>
        <taxon>Magnoliopsida</taxon>
        <taxon>eudicotyledons</taxon>
        <taxon>Gunneridae</taxon>
        <taxon>Pentapetalae</taxon>
        <taxon>asterids</taxon>
        <taxon>lamiids</taxon>
        <taxon>Lamiales</taxon>
        <taxon>Orobanchaceae</taxon>
        <taxon>Buchnereae</taxon>
        <taxon>Striga</taxon>
    </lineage>
</organism>
<sequence length="201" mass="22274">MPKQVFDPRHHTNPLIWCAAIICAILAVAVIFAGIIIFISYLTIKPKVPKVTISRAQLNTIYFDQAGLLTLQLTVIVQAQNDNAKAHANFYDMKYTLSLRGQKLASLEVADPFNVGPNSTLELSFVPQPSSIPLNPEEADVISLSLRHGSLTFEVQGTTRTRWKVGLIGWIKFGLHLHCWLHLPVDTTVVSPNCSPRSNYG</sequence>
<proteinExistence type="predicted"/>
<evidence type="ECO:0000313" key="7">
    <source>
        <dbReference type="EMBL" id="CAA0812026.1"/>
    </source>
</evidence>
<dbReference type="SUPFAM" id="SSF117070">
    <property type="entry name" value="LEA14-like"/>
    <property type="match status" value="1"/>
</dbReference>
<dbReference type="Proteomes" id="UP001153555">
    <property type="component" value="Unassembled WGS sequence"/>
</dbReference>
<gene>
    <name evidence="7" type="ORF">SHERM_12844</name>
</gene>
<reference evidence="7" key="1">
    <citation type="submission" date="2019-12" db="EMBL/GenBank/DDBJ databases">
        <authorList>
            <person name="Scholes J."/>
        </authorList>
    </citation>
    <scope>NUCLEOTIDE SEQUENCE</scope>
</reference>
<dbReference type="Pfam" id="PF03168">
    <property type="entry name" value="LEA_2"/>
    <property type="match status" value="1"/>
</dbReference>
<evidence type="ECO:0000256" key="2">
    <source>
        <dbReference type="ARBA" id="ARBA00022692"/>
    </source>
</evidence>
<dbReference type="OrthoDB" id="1875580at2759"/>